<comment type="caution">
    <text evidence="2">The sequence shown here is derived from an EMBL/GenBank/DDBJ whole genome shotgun (WGS) entry which is preliminary data.</text>
</comment>
<dbReference type="Gene3D" id="3.10.180.10">
    <property type="entry name" value="2,3-Dihydroxybiphenyl 1,2-Dioxygenase, domain 1"/>
    <property type="match status" value="1"/>
</dbReference>
<evidence type="ECO:0000313" key="3">
    <source>
        <dbReference type="Proteomes" id="UP000094487"/>
    </source>
</evidence>
<dbReference type="SUPFAM" id="SSF54593">
    <property type="entry name" value="Glyoxalase/Bleomycin resistance protein/Dihydroxybiphenyl dioxygenase"/>
    <property type="match status" value="1"/>
</dbReference>
<organism evidence="2 3">
    <name type="scientific">Sphingomonas turrisvirgatae</name>
    <dbReference type="NCBI Taxonomy" id="1888892"/>
    <lineage>
        <taxon>Bacteria</taxon>
        <taxon>Pseudomonadati</taxon>
        <taxon>Pseudomonadota</taxon>
        <taxon>Alphaproteobacteria</taxon>
        <taxon>Sphingomonadales</taxon>
        <taxon>Sphingomonadaceae</taxon>
        <taxon>Sphingomonas</taxon>
    </lineage>
</organism>
<dbReference type="Pfam" id="PF00903">
    <property type="entry name" value="Glyoxalase"/>
    <property type="match status" value="1"/>
</dbReference>
<dbReference type="EMBL" id="MDDS01000075">
    <property type="protein sequence ID" value="ODP36394.1"/>
    <property type="molecule type" value="Genomic_DNA"/>
</dbReference>
<protein>
    <submittedName>
        <fullName evidence="2">Glyoxalase</fullName>
    </submittedName>
</protein>
<gene>
    <name evidence="2" type="ORF">BFL28_06585</name>
</gene>
<sequence length="131" mass="14242">MFNHIMIGSNDLQRSKRFYDQVLGVLGMTKEAIPYTAESGHQRLYYRHGGGLLAITQPIDGQPATSANGATIGFACDSPEQVRDFHDVAVAHGGTSIEDPPGVREGGMGPMHLSYVRDPDGHKLCAIYRQT</sequence>
<dbReference type="AlphaFoldDB" id="A0A1E3LRQ7"/>
<reference evidence="2 3" key="1">
    <citation type="submission" date="2016-08" db="EMBL/GenBank/DDBJ databases">
        <title>Draft genome of the agarase producing Sphingomonas sp. MCT13.</title>
        <authorList>
            <person name="D'Andrea M.M."/>
            <person name="Rossolini G.M."/>
            <person name="Thaller M.C."/>
        </authorList>
    </citation>
    <scope>NUCLEOTIDE SEQUENCE [LARGE SCALE GENOMIC DNA]</scope>
    <source>
        <strain evidence="2 3">MCT13</strain>
    </source>
</reference>
<proteinExistence type="predicted"/>
<dbReference type="Proteomes" id="UP000094487">
    <property type="component" value="Unassembled WGS sequence"/>
</dbReference>
<dbReference type="OrthoDB" id="9807407at2"/>
<dbReference type="PROSITE" id="PS51819">
    <property type="entry name" value="VOC"/>
    <property type="match status" value="1"/>
</dbReference>
<keyword evidence="3" id="KW-1185">Reference proteome</keyword>
<dbReference type="STRING" id="1888892.BFL28_06585"/>
<accession>A0A1E3LRQ7</accession>
<dbReference type="InterPro" id="IPR029068">
    <property type="entry name" value="Glyas_Bleomycin-R_OHBP_Dase"/>
</dbReference>
<evidence type="ECO:0000313" key="2">
    <source>
        <dbReference type="EMBL" id="ODP36394.1"/>
    </source>
</evidence>
<evidence type="ECO:0000259" key="1">
    <source>
        <dbReference type="PROSITE" id="PS51819"/>
    </source>
</evidence>
<dbReference type="CDD" id="cd07262">
    <property type="entry name" value="VOC_like"/>
    <property type="match status" value="1"/>
</dbReference>
<name>A0A1E3LRQ7_9SPHN</name>
<dbReference type="PANTHER" id="PTHR35006">
    <property type="entry name" value="GLYOXALASE FAMILY PROTEIN (AFU_ORTHOLOGUE AFUA_5G14830)"/>
    <property type="match status" value="1"/>
</dbReference>
<dbReference type="PANTHER" id="PTHR35006:SF1">
    <property type="entry name" value="BLL2941 PROTEIN"/>
    <property type="match status" value="1"/>
</dbReference>
<dbReference type="InterPro" id="IPR004360">
    <property type="entry name" value="Glyas_Fos-R_dOase_dom"/>
</dbReference>
<feature type="domain" description="VOC" evidence="1">
    <location>
        <begin position="1"/>
        <end position="129"/>
    </location>
</feature>
<dbReference type="InterPro" id="IPR037523">
    <property type="entry name" value="VOC_core"/>
</dbReference>